<dbReference type="STRING" id="429701.A0A2G9GJB2"/>
<dbReference type="InterPro" id="IPR002528">
    <property type="entry name" value="MATE_fam"/>
</dbReference>
<dbReference type="InterPro" id="IPR045069">
    <property type="entry name" value="MATE_euk"/>
</dbReference>
<comment type="similarity">
    <text evidence="2 6">Belongs to the multi antimicrobial extrusion (MATE) (TC 2.A.66.1) family.</text>
</comment>
<proteinExistence type="inferred from homology"/>
<keyword evidence="8" id="KW-1185">Reference proteome</keyword>
<dbReference type="OrthoDB" id="2126698at2759"/>
<dbReference type="PANTHER" id="PTHR11206">
    <property type="entry name" value="MULTIDRUG RESISTANCE PROTEIN"/>
    <property type="match status" value="1"/>
</dbReference>
<dbReference type="GO" id="GO:0015297">
    <property type="term" value="F:antiporter activity"/>
    <property type="evidence" value="ECO:0007669"/>
    <property type="project" value="InterPro"/>
</dbReference>
<feature type="transmembrane region" description="Helical" evidence="6">
    <location>
        <begin position="90"/>
        <end position="110"/>
    </location>
</feature>
<feature type="transmembrane region" description="Helical" evidence="6">
    <location>
        <begin position="268"/>
        <end position="294"/>
    </location>
</feature>
<evidence type="ECO:0000313" key="7">
    <source>
        <dbReference type="EMBL" id="PIN05338.1"/>
    </source>
</evidence>
<feature type="transmembrane region" description="Helical" evidence="6">
    <location>
        <begin position="195"/>
        <end position="217"/>
    </location>
</feature>
<comment type="subcellular location">
    <subcellularLocation>
        <location evidence="1">Membrane</location>
        <topology evidence="1">Multi-pass membrane protein</topology>
    </subcellularLocation>
</comment>
<dbReference type="Pfam" id="PF01554">
    <property type="entry name" value="MatE"/>
    <property type="match status" value="2"/>
</dbReference>
<feature type="transmembrane region" description="Helical" evidence="6">
    <location>
        <begin position="420"/>
        <end position="443"/>
    </location>
</feature>
<evidence type="ECO:0000256" key="2">
    <source>
        <dbReference type="ARBA" id="ARBA00010199"/>
    </source>
</evidence>
<keyword evidence="4 6" id="KW-1133">Transmembrane helix</keyword>
<dbReference type="GO" id="GO:1990961">
    <property type="term" value="P:xenobiotic detoxification by transmembrane export across the plasma membrane"/>
    <property type="evidence" value="ECO:0007669"/>
    <property type="project" value="InterPro"/>
</dbReference>
<feature type="transmembrane region" description="Helical" evidence="6">
    <location>
        <begin position="306"/>
        <end position="326"/>
    </location>
</feature>
<dbReference type="GO" id="GO:0016020">
    <property type="term" value="C:membrane"/>
    <property type="evidence" value="ECO:0007669"/>
    <property type="project" value="UniProtKB-SubCell"/>
</dbReference>
<gene>
    <name evidence="7" type="ORF">CDL12_22115</name>
</gene>
<evidence type="ECO:0000313" key="8">
    <source>
        <dbReference type="Proteomes" id="UP000231279"/>
    </source>
</evidence>
<feature type="transmembrane region" description="Helical" evidence="6">
    <location>
        <begin position="224"/>
        <end position="248"/>
    </location>
</feature>
<protein>
    <recommendedName>
        <fullName evidence="6">Protein DETOXIFICATION</fullName>
    </recommendedName>
    <alternativeName>
        <fullName evidence="6">Multidrug and toxic compound extrusion protein</fullName>
    </alternativeName>
</protein>
<evidence type="ECO:0000256" key="5">
    <source>
        <dbReference type="ARBA" id="ARBA00023136"/>
    </source>
</evidence>
<name>A0A2G9GJB2_9LAMI</name>
<dbReference type="EMBL" id="NKXS01004797">
    <property type="protein sequence ID" value="PIN05338.1"/>
    <property type="molecule type" value="Genomic_DNA"/>
</dbReference>
<accession>A0A2G9GJB2</accession>
<dbReference type="Proteomes" id="UP000231279">
    <property type="component" value="Unassembled WGS sequence"/>
</dbReference>
<feature type="transmembrane region" description="Helical" evidence="6">
    <location>
        <begin position="49"/>
        <end position="70"/>
    </location>
</feature>
<evidence type="ECO:0000256" key="6">
    <source>
        <dbReference type="RuleBase" id="RU004914"/>
    </source>
</evidence>
<dbReference type="AlphaFoldDB" id="A0A2G9GJB2"/>
<comment type="caution">
    <text evidence="7">The sequence shown here is derived from an EMBL/GenBank/DDBJ whole genome shotgun (WGS) entry which is preliminary data.</text>
</comment>
<evidence type="ECO:0000256" key="1">
    <source>
        <dbReference type="ARBA" id="ARBA00004141"/>
    </source>
</evidence>
<organism evidence="7 8">
    <name type="scientific">Handroanthus impetiginosus</name>
    <dbReference type="NCBI Taxonomy" id="429701"/>
    <lineage>
        <taxon>Eukaryota</taxon>
        <taxon>Viridiplantae</taxon>
        <taxon>Streptophyta</taxon>
        <taxon>Embryophyta</taxon>
        <taxon>Tracheophyta</taxon>
        <taxon>Spermatophyta</taxon>
        <taxon>Magnoliopsida</taxon>
        <taxon>eudicotyledons</taxon>
        <taxon>Gunneridae</taxon>
        <taxon>Pentapetalae</taxon>
        <taxon>asterids</taxon>
        <taxon>lamiids</taxon>
        <taxon>Lamiales</taxon>
        <taxon>Bignoniaceae</taxon>
        <taxon>Crescentiina</taxon>
        <taxon>Tabebuia alliance</taxon>
        <taxon>Handroanthus</taxon>
    </lineage>
</organism>
<sequence>MEEDGGAQPLLSTVHVGCGRGLNGEDHDIGPINGVADLAREFLVESKKLWYLAGPAIFTSFCQYGLMTITQIFAGHLGTIQLAAVSVENSIIAGFPLGIMLGLSSALETYCGQAFGANQFKMLGLYMQKSWVILNIMAFAAVPLFVFATQVLKLLGQTASISKEAGKFALWMIPQQFAYAMMLPSTKFLQAQSKVMAIAIIAVLALCLHGFFSWLLIGKLKWGLVAAAVVLDGSWWFTAVAQFLYVMAGTCGESWSGFSWKAFEGLWSFLKISVASAVMMCLEIWYAMALTLFAGYLEDAEISVDALSISINILGWACTMAFGLNVASSVRVSNELGSMHPRKARFSVVVSGVTSLLVGLLFTLILILSRKQYPAIFSNSSEVQQHVEKLTPLLGISMVFTNVQYTLSGVAIGAGWQAPVAYMSSICYFVFGVPSGVVMAYKFKMGVQGIWCGMVIGLCLQTCLLLWMILITNWDKES</sequence>
<feature type="transmembrane region" description="Helical" evidence="6">
    <location>
        <begin position="346"/>
        <end position="369"/>
    </location>
</feature>
<dbReference type="CDD" id="cd13132">
    <property type="entry name" value="MATE_eukaryotic"/>
    <property type="match status" value="1"/>
</dbReference>
<dbReference type="GO" id="GO:0042910">
    <property type="term" value="F:xenobiotic transmembrane transporter activity"/>
    <property type="evidence" value="ECO:0007669"/>
    <property type="project" value="InterPro"/>
</dbReference>
<feature type="transmembrane region" description="Helical" evidence="6">
    <location>
        <begin position="450"/>
        <end position="470"/>
    </location>
</feature>
<evidence type="ECO:0000256" key="3">
    <source>
        <dbReference type="ARBA" id="ARBA00022692"/>
    </source>
</evidence>
<dbReference type="NCBIfam" id="TIGR00797">
    <property type="entry name" value="matE"/>
    <property type="match status" value="1"/>
</dbReference>
<evidence type="ECO:0000256" key="4">
    <source>
        <dbReference type="ARBA" id="ARBA00022989"/>
    </source>
</evidence>
<feature type="transmembrane region" description="Helical" evidence="6">
    <location>
        <begin position="131"/>
        <end position="152"/>
    </location>
</feature>
<feature type="transmembrane region" description="Helical" evidence="6">
    <location>
        <begin position="390"/>
        <end position="414"/>
    </location>
</feature>
<reference evidence="8" key="1">
    <citation type="journal article" date="2018" name="Gigascience">
        <title>Genome assembly of the Pink Ipe (Handroanthus impetiginosus, Bignoniaceae), a highly valued, ecologically keystone Neotropical timber forest tree.</title>
        <authorList>
            <person name="Silva-Junior O.B."/>
            <person name="Grattapaglia D."/>
            <person name="Novaes E."/>
            <person name="Collevatti R.G."/>
        </authorList>
    </citation>
    <scope>NUCLEOTIDE SEQUENCE [LARGE SCALE GENOMIC DNA]</scope>
    <source>
        <strain evidence="8">cv. UFG-1</strain>
    </source>
</reference>
<keyword evidence="3 6" id="KW-0812">Transmembrane</keyword>
<keyword evidence="5 6" id="KW-0472">Membrane</keyword>